<dbReference type="RefSeq" id="WP_136723804.1">
    <property type="nucleotide sequence ID" value="NZ_SUMC01000010.1"/>
</dbReference>
<proteinExistence type="predicted"/>
<evidence type="ECO:0000313" key="4">
    <source>
        <dbReference type="Proteomes" id="UP000305778"/>
    </source>
</evidence>
<evidence type="ECO:0000259" key="2">
    <source>
        <dbReference type="SMART" id="SM01008"/>
    </source>
</evidence>
<dbReference type="GO" id="GO:0005506">
    <property type="term" value="F:iron ion binding"/>
    <property type="evidence" value="ECO:0007669"/>
    <property type="project" value="InterPro"/>
</dbReference>
<dbReference type="InterPro" id="IPR016208">
    <property type="entry name" value="Ald_Oxase/xanthine_DH-like"/>
</dbReference>
<feature type="domain" description="Aldehyde oxidase/xanthine dehydrogenase a/b hammerhead" evidence="2">
    <location>
        <begin position="32"/>
        <end position="138"/>
    </location>
</feature>
<dbReference type="Gene3D" id="3.90.1170.50">
    <property type="entry name" value="Aldehyde oxidase/xanthine dehydrogenase, a/b hammerhead"/>
    <property type="match status" value="1"/>
</dbReference>
<dbReference type="SUPFAM" id="SSF56003">
    <property type="entry name" value="Molybdenum cofactor-binding domain"/>
    <property type="match status" value="1"/>
</dbReference>
<evidence type="ECO:0000313" key="3">
    <source>
        <dbReference type="EMBL" id="TKA10994.1"/>
    </source>
</evidence>
<sequence>MAVTRAPQDITTPVTGGIGASTLRPDGTLKVRGEFAYSSDLWHEDMLWGFTLRSPHAHALIRSIDTGEAVALPGVYAVMTYDDLPARTHYGLEVIDQPVLAHDRVRYHGEAVAIVAADHPETARRAAARIKVEYEVLPTVHDEATATGPGATVLHPERDDRHAAHVSHPNIVHRQPIHRGDVAAARARADVIVRAEYEVGMQDQAFLGPESGLAVPAEDGGVDLYIATQWLHVDQQQLAPVLGLPEEKVRLTLAGVGGAFGAREDLSMQAHACLLALRTGKPVKIVYNREESFFGHVHRHPAKLLYEHGATRDGKLTHVTCRIVLDGGAYASSTPAVVGNASSLSIGPYVVGDVDIEAIGLYTNNPPCGAMRGFGAVQACFAYESQMDKVAAELGLDPVEFRQLNAMEQGDLLPTGQAVDSPAPVAELLQRVKDMPLPPERTWETADGTGARNRDAAQVGGRDRGTGERHPAGAESRWIATGGIDVRELPGGLSNTTHGEGIVRGIGYAVGIKNVGFSEGFDDYSTARVRLEMIGGEPVALVHTAMAEVGQGGVTVHQQIARTELGVQTVTIAPADTQVGSAGSTSASRQTYMTGGAIKLACEAVRERVLELGEAKFGWTGEGLTLEGGKVVTAGGDVLAALVDVLGDEAVEETREHHHRPTVPFDLKTGQGFGHVQYSFCAHRAVVDVDTELGLVKVVELSAAQDVGKALNPLAVLGQIQGGSTQGLGLAVMEEILVSPDSKVRNPSFTDYLIPTILDTPPMRIDVLELADDHAPYGLRGVGEAPTLSSTPAVVSAIRAATGLALTRVPVRPEHLTGT</sequence>
<dbReference type="Gene3D" id="3.30.365.10">
    <property type="entry name" value="Aldehyde oxidase/xanthine dehydrogenase, molybdopterin binding domain"/>
    <property type="match status" value="5"/>
</dbReference>
<dbReference type="PANTHER" id="PTHR11908">
    <property type="entry name" value="XANTHINE DEHYDROGENASE"/>
    <property type="match status" value="1"/>
</dbReference>
<keyword evidence="4" id="KW-1185">Reference proteome</keyword>
<dbReference type="InterPro" id="IPR037165">
    <property type="entry name" value="AldOxase/xan_DH_Mopterin-bd_sf"/>
</dbReference>
<dbReference type="InterPro" id="IPR000674">
    <property type="entry name" value="Ald_Oxase/Xan_DH_a/b"/>
</dbReference>
<dbReference type="Pfam" id="PF20256">
    <property type="entry name" value="MoCoBD_2"/>
    <property type="match status" value="1"/>
</dbReference>
<dbReference type="SMART" id="SM01008">
    <property type="entry name" value="Ald_Xan_dh_C"/>
    <property type="match status" value="1"/>
</dbReference>
<feature type="compositionally biased region" description="Basic and acidic residues" evidence="1">
    <location>
        <begin position="461"/>
        <end position="472"/>
    </location>
</feature>
<organism evidence="3 4">
    <name type="scientific">Actinacidiphila oryziradicis</name>
    <dbReference type="NCBI Taxonomy" id="2571141"/>
    <lineage>
        <taxon>Bacteria</taxon>
        <taxon>Bacillati</taxon>
        <taxon>Actinomycetota</taxon>
        <taxon>Actinomycetes</taxon>
        <taxon>Kitasatosporales</taxon>
        <taxon>Streptomycetaceae</taxon>
        <taxon>Actinacidiphila</taxon>
    </lineage>
</organism>
<dbReference type="InterPro" id="IPR008274">
    <property type="entry name" value="AldOxase/xan_DH_MoCoBD1"/>
</dbReference>
<dbReference type="Pfam" id="PF02738">
    <property type="entry name" value="MoCoBD_1"/>
    <property type="match status" value="1"/>
</dbReference>
<reference evidence="3 4" key="1">
    <citation type="submission" date="2019-04" db="EMBL/GenBank/DDBJ databases">
        <title>Streptomyces oryziradicis sp. nov., a novel actinomycete isolated from rhizosphere soil of rice (Oryza sativa L.).</title>
        <authorList>
            <person name="Li C."/>
        </authorList>
    </citation>
    <scope>NUCLEOTIDE SEQUENCE [LARGE SCALE GENOMIC DNA]</scope>
    <source>
        <strain evidence="3 4">NEAU-C40</strain>
    </source>
</reference>
<accession>A0A4U0SM63</accession>
<feature type="region of interest" description="Disordered" evidence="1">
    <location>
        <begin position="438"/>
        <end position="473"/>
    </location>
</feature>
<dbReference type="OrthoDB" id="9758509at2"/>
<dbReference type="SUPFAM" id="SSF54665">
    <property type="entry name" value="CO dehydrogenase molybdoprotein N-domain-like"/>
    <property type="match status" value="1"/>
</dbReference>
<protein>
    <submittedName>
        <fullName evidence="3">Xanthine dehydrogenase subunit D</fullName>
    </submittedName>
</protein>
<comment type="caution">
    <text evidence="3">The sequence shown here is derived from an EMBL/GenBank/DDBJ whole genome shotgun (WGS) entry which is preliminary data.</text>
</comment>
<evidence type="ECO:0000256" key="1">
    <source>
        <dbReference type="SAM" id="MobiDB-lite"/>
    </source>
</evidence>
<dbReference type="GO" id="GO:0016491">
    <property type="term" value="F:oxidoreductase activity"/>
    <property type="evidence" value="ECO:0007669"/>
    <property type="project" value="InterPro"/>
</dbReference>
<name>A0A4U0SM63_9ACTN</name>
<dbReference type="InterPro" id="IPR036856">
    <property type="entry name" value="Ald_Oxase/Xan_DH_a/b_sf"/>
</dbReference>
<dbReference type="PANTHER" id="PTHR11908:SF157">
    <property type="entry name" value="XANTHINE DEHYDROGENASE SUBUNIT D-RELATED"/>
    <property type="match status" value="1"/>
</dbReference>
<dbReference type="EMBL" id="SUMC01000010">
    <property type="protein sequence ID" value="TKA10994.1"/>
    <property type="molecule type" value="Genomic_DNA"/>
</dbReference>
<gene>
    <name evidence="3" type="ORF">FCI23_13595</name>
</gene>
<dbReference type="InterPro" id="IPR046867">
    <property type="entry name" value="AldOxase/xan_DH_MoCoBD2"/>
</dbReference>
<dbReference type="Pfam" id="PF01315">
    <property type="entry name" value="Ald_Xan_dh_C"/>
    <property type="match status" value="1"/>
</dbReference>
<dbReference type="Proteomes" id="UP000305778">
    <property type="component" value="Unassembled WGS sequence"/>
</dbReference>
<dbReference type="AlphaFoldDB" id="A0A4U0SM63"/>